<gene>
    <name evidence="11" type="ORF">ECRASSUSDP1_LOCUS21614</name>
</gene>
<dbReference type="Gene3D" id="3.30.40.10">
    <property type="entry name" value="Zinc/RING finger domain, C3HC4 (zinc finger)"/>
    <property type="match status" value="1"/>
</dbReference>
<evidence type="ECO:0000256" key="4">
    <source>
        <dbReference type="ARBA" id="ARBA00022771"/>
    </source>
</evidence>
<dbReference type="PANTHER" id="PTHR23323">
    <property type="entry name" value="VACUOLAR PROTEIN SORTING-ASSOCIATED PROTEIN"/>
    <property type="match status" value="1"/>
</dbReference>
<evidence type="ECO:0000313" key="12">
    <source>
        <dbReference type="Proteomes" id="UP001295684"/>
    </source>
</evidence>
<reference evidence="11" key="1">
    <citation type="submission" date="2023-07" db="EMBL/GenBank/DDBJ databases">
        <authorList>
            <consortium name="AG Swart"/>
            <person name="Singh M."/>
            <person name="Singh A."/>
            <person name="Seah K."/>
            <person name="Emmerich C."/>
        </authorList>
    </citation>
    <scope>NUCLEOTIDE SEQUENCE</scope>
    <source>
        <strain evidence="11">DP1</strain>
    </source>
</reference>
<dbReference type="Pfam" id="PF23356">
    <property type="entry name" value="TPR_PEP5_VPS11"/>
    <property type="match status" value="1"/>
</dbReference>
<evidence type="ECO:0000256" key="7">
    <source>
        <dbReference type="PROSITE-ProRule" id="PRU00175"/>
    </source>
</evidence>
<dbReference type="PROSITE" id="PS50089">
    <property type="entry name" value="ZF_RING_2"/>
    <property type="match status" value="1"/>
</dbReference>
<dbReference type="GO" id="GO:0006904">
    <property type="term" value="P:vesicle docking involved in exocytosis"/>
    <property type="evidence" value="ECO:0007669"/>
    <property type="project" value="TreeGrafter"/>
</dbReference>
<organism evidence="11 12">
    <name type="scientific">Euplotes crassus</name>
    <dbReference type="NCBI Taxonomy" id="5936"/>
    <lineage>
        <taxon>Eukaryota</taxon>
        <taxon>Sar</taxon>
        <taxon>Alveolata</taxon>
        <taxon>Ciliophora</taxon>
        <taxon>Intramacronucleata</taxon>
        <taxon>Spirotrichea</taxon>
        <taxon>Hypotrichia</taxon>
        <taxon>Euplotida</taxon>
        <taxon>Euplotidae</taxon>
        <taxon>Moneuplotes</taxon>
    </lineage>
</organism>
<proteinExistence type="inferred from homology"/>
<comment type="similarity">
    <text evidence="2">Belongs to the VPS11 family.</text>
</comment>
<keyword evidence="3" id="KW-0479">Metal-binding</keyword>
<dbReference type="GO" id="GO:0008270">
    <property type="term" value="F:zinc ion binding"/>
    <property type="evidence" value="ECO:0007669"/>
    <property type="project" value="UniProtKB-KW"/>
</dbReference>
<dbReference type="Proteomes" id="UP001295684">
    <property type="component" value="Unassembled WGS sequence"/>
</dbReference>
<keyword evidence="4 7" id="KW-0863">Zinc-finger</keyword>
<evidence type="ECO:0000256" key="9">
    <source>
        <dbReference type="SAM" id="MobiDB-lite"/>
    </source>
</evidence>
<dbReference type="GO" id="GO:0007033">
    <property type="term" value="P:vacuole organization"/>
    <property type="evidence" value="ECO:0007669"/>
    <property type="project" value="TreeGrafter"/>
</dbReference>
<comment type="subcellular location">
    <subcellularLocation>
        <location evidence="1">Endomembrane system</location>
        <topology evidence="1">Peripheral membrane protein</topology>
    </subcellularLocation>
</comment>
<keyword evidence="12" id="KW-1185">Reference proteome</keyword>
<evidence type="ECO:0000313" key="11">
    <source>
        <dbReference type="EMBL" id="CAI2380185.1"/>
    </source>
</evidence>
<keyword evidence="6" id="KW-0472">Membrane</keyword>
<dbReference type="AlphaFoldDB" id="A0AAD1XXV2"/>
<dbReference type="GO" id="GO:0006886">
    <property type="term" value="P:intracellular protein transport"/>
    <property type="evidence" value="ECO:0007669"/>
    <property type="project" value="UniProtKB-UniRule"/>
</dbReference>
<comment type="caution">
    <text evidence="11">The sequence shown here is derived from an EMBL/GenBank/DDBJ whole genome shotgun (WGS) entry which is preliminary data.</text>
</comment>
<dbReference type="InterPro" id="IPR013083">
    <property type="entry name" value="Znf_RING/FYVE/PHD"/>
</dbReference>
<evidence type="ECO:0000256" key="3">
    <source>
        <dbReference type="ARBA" id="ARBA00022723"/>
    </source>
</evidence>
<sequence length="1019" mass="117483">MIRGSNTKPHSAPSALPLCSKFMKMTSVSHPNEESKNQSSSSGLKDNRHELTISSLDTTQMLYIDDFFFMLGNSCNASDQSEYLFMVKGSEIKDHFKLHTKTLAIKKINIKEEKLIVSLGYDTIPEEGKTGDIDVVGAAGRRRCIKVWSYSSLIMGEYNDYVQAGITGGFEPSMSSPRIIELEDNVDSPPMDFLDVSACGQYIGVVSSRERITIHKAYPNFSIPPDKAIKSREIEVTLRKSSSQILSCHFYRDRISNINYVYIVASDMIYLIDTEKKVSETMELTMNEVEVIPSCAYCDNISGNLIVSQSYHNDPNVPPVGEAIYNLDTPPTLKFLSEGPRVFTKLYGKLMVVVTEKENKSKKHYLEIYDAGIQILYYSNSYHTIHEIIIESSTIYLFVTHDEKNGIAEKELIKLTEITVGEKIKILLEKSLFEQASQVAINAECSEEIKAAVAREQGDHFYLNRKYKEAMEQYIKTIGYEAPSYVIEKFLEVQNLDLLIEYLEKLIETPITKNNTLLGNNKDYTALLLNCYLKQEKKSKIEEQMIKDRGSDSIFDVETAIDVCRQKQGYSDLAIKLANRYEKWELLVSIYIEDSNQNITGALEIIDEKIKDVKDKLNLLKQYGGVILNRSSGFIHSEKKMSNLLLKITKYLIMKKKNPGFKSPEYQNYSMRDDKDDIKISEIIKIFVDNNDSLCEYLKKVLDEHGDDANKICGDDLHLYHKLLECYLNKYSEKRSTNVHSTISKIDNDIKDFVKINESKIDKSYVLYLFRFYSYLDGIQKLSQQLNMNQELLSVFIEKKEYDNIVRLCKEKGGQEKDLWIQALNHFREEGENFKLQECLEYISEKEVLTPLMVLDILKNTDSDLKFKYIRNYMFGEIKKLDSKIKNSKEEIEANMQGIAEKKKEYQVLTTTPQQFEQSTCSKCGDRLTVPTYHFMCGHVYHESCVEEDKETYKRVCLLCNKQFTEAIDRKNLFEGKARDHQQFFTELEGDDKKMDTIATYYGIGLFNDIQKELEENEL</sequence>
<dbReference type="SUPFAM" id="SSF57850">
    <property type="entry name" value="RING/U-box"/>
    <property type="match status" value="1"/>
</dbReference>
<dbReference type="GO" id="GO:0005768">
    <property type="term" value="C:endosome"/>
    <property type="evidence" value="ECO:0007669"/>
    <property type="project" value="TreeGrafter"/>
</dbReference>
<feature type="repeat" description="CHCR" evidence="8">
    <location>
        <begin position="474"/>
        <end position="636"/>
    </location>
</feature>
<evidence type="ECO:0000259" key="10">
    <source>
        <dbReference type="PROSITE" id="PS50089"/>
    </source>
</evidence>
<evidence type="ECO:0000256" key="8">
    <source>
        <dbReference type="PROSITE-ProRule" id="PRU01006"/>
    </source>
</evidence>
<dbReference type="InterPro" id="IPR001841">
    <property type="entry name" value="Znf_RING"/>
</dbReference>
<dbReference type="GO" id="GO:0030897">
    <property type="term" value="C:HOPS complex"/>
    <property type="evidence" value="ECO:0007669"/>
    <property type="project" value="TreeGrafter"/>
</dbReference>
<dbReference type="GO" id="GO:0048284">
    <property type="term" value="P:organelle fusion"/>
    <property type="evidence" value="ECO:0007669"/>
    <property type="project" value="TreeGrafter"/>
</dbReference>
<name>A0AAD1XXV2_EUPCR</name>
<evidence type="ECO:0000256" key="2">
    <source>
        <dbReference type="ARBA" id="ARBA00007070"/>
    </source>
</evidence>
<evidence type="ECO:0000256" key="1">
    <source>
        <dbReference type="ARBA" id="ARBA00004184"/>
    </source>
</evidence>
<dbReference type="InterPro" id="IPR057308">
    <property type="entry name" value="CHCR_PEP5_VPS11"/>
</dbReference>
<dbReference type="PANTHER" id="PTHR23323:SF24">
    <property type="entry name" value="VACUOLAR PROTEIN SORTING-ASSOCIATED PROTEIN 11 HOMOLOG"/>
    <property type="match status" value="1"/>
</dbReference>
<accession>A0AAD1XXV2</accession>
<feature type="region of interest" description="Disordered" evidence="9">
    <location>
        <begin position="27"/>
        <end position="46"/>
    </location>
</feature>
<evidence type="ECO:0000256" key="6">
    <source>
        <dbReference type="ARBA" id="ARBA00023136"/>
    </source>
</evidence>
<dbReference type="CDD" id="cd16688">
    <property type="entry name" value="RING-H2_Vps11"/>
    <property type="match status" value="1"/>
</dbReference>
<feature type="domain" description="RING-type" evidence="10">
    <location>
        <begin position="921"/>
        <end position="961"/>
    </location>
</feature>
<dbReference type="GO" id="GO:0030674">
    <property type="term" value="F:protein-macromolecule adaptor activity"/>
    <property type="evidence" value="ECO:0007669"/>
    <property type="project" value="TreeGrafter"/>
</dbReference>
<dbReference type="GO" id="GO:0007032">
    <property type="term" value="P:endosome organization"/>
    <property type="evidence" value="ECO:0007669"/>
    <property type="project" value="TreeGrafter"/>
</dbReference>
<dbReference type="PROSITE" id="PS50236">
    <property type="entry name" value="CHCR"/>
    <property type="match status" value="1"/>
</dbReference>
<protein>
    <recommendedName>
        <fullName evidence="10">RING-type domain-containing protein</fullName>
    </recommendedName>
</protein>
<dbReference type="EMBL" id="CAMPGE010022112">
    <property type="protein sequence ID" value="CAI2380185.1"/>
    <property type="molecule type" value="Genomic_DNA"/>
</dbReference>
<evidence type="ECO:0000256" key="5">
    <source>
        <dbReference type="ARBA" id="ARBA00022833"/>
    </source>
</evidence>
<keyword evidence="5" id="KW-0862">Zinc</keyword>
<dbReference type="InterPro" id="IPR000547">
    <property type="entry name" value="Clathrin_H-chain/VPS_repeat"/>
</dbReference>